<reference evidence="2" key="2">
    <citation type="submission" date="2021-02" db="EMBL/GenBank/DDBJ databases">
        <authorList>
            <person name="Kimball J.A."/>
            <person name="Haas M.W."/>
            <person name="Macchietto M."/>
            <person name="Kono T."/>
            <person name="Duquette J."/>
            <person name="Shao M."/>
        </authorList>
    </citation>
    <scope>NUCLEOTIDE SEQUENCE</scope>
    <source>
        <tissue evidence="2">Fresh leaf tissue</tissue>
    </source>
</reference>
<evidence type="ECO:0000313" key="2">
    <source>
        <dbReference type="EMBL" id="KAG8047931.1"/>
    </source>
</evidence>
<evidence type="ECO:0000313" key="3">
    <source>
        <dbReference type="Proteomes" id="UP000729402"/>
    </source>
</evidence>
<feature type="region of interest" description="Disordered" evidence="1">
    <location>
        <begin position="1"/>
        <end position="54"/>
    </location>
</feature>
<dbReference type="AlphaFoldDB" id="A0A8J5RZM0"/>
<evidence type="ECO:0000256" key="1">
    <source>
        <dbReference type="SAM" id="MobiDB-lite"/>
    </source>
</evidence>
<feature type="compositionally biased region" description="Basic and acidic residues" evidence="1">
    <location>
        <begin position="28"/>
        <end position="52"/>
    </location>
</feature>
<dbReference type="Proteomes" id="UP000729402">
    <property type="component" value="Unassembled WGS sequence"/>
</dbReference>
<sequence length="92" mass="10036">MVEVRPRAASIPYRKPVVPSPSASRPRVRSEAPEGRRLLEDDSEGDHTKALEGLHGASRQSLAFGPELPHCLFGHLDMLVKPRDLVVGGFAL</sequence>
<feature type="compositionally biased region" description="Low complexity" evidence="1">
    <location>
        <begin position="14"/>
        <end position="25"/>
    </location>
</feature>
<accession>A0A8J5RZM0</accession>
<comment type="caution">
    <text evidence="2">The sequence shown here is derived from an EMBL/GenBank/DDBJ whole genome shotgun (WGS) entry which is preliminary data.</text>
</comment>
<dbReference type="EMBL" id="JAAALK010000290">
    <property type="protein sequence ID" value="KAG8047931.1"/>
    <property type="molecule type" value="Genomic_DNA"/>
</dbReference>
<gene>
    <name evidence="2" type="ORF">GUJ93_ZPchr0008g13882</name>
</gene>
<protein>
    <submittedName>
        <fullName evidence="2">Uncharacterized protein</fullName>
    </submittedName>
</protein>
<organism evidence="2 3">
    <name type="scientific">Zizania palustris</name>
    <name type="common">Northern wild rice</name>
    <dbReference type="NCBI Taxonomy" id="103762"/>
    <lineage>
        <taxon>Eukaryota</taxon>
        <taxon>Viridiplantae</taxon>
        <taxon>Streptophyta</taxon>
        <taxon>Embryophyta</taxon>
        <taxon>Tracheophyta</taxon>
        <taxon>Spermatophyta</taxon>
        <taxon>Magnoliopsida</taxon>
        <taxon>Liliopsida</taxon>
        <taxon>Poales</taxon>
        <taxon>Poaceae</taxon>
        <taxon>BOP clade</taxon>
        <taxon>Oryzoideae</taxon>
        <taxon>Oryzeae</taxon>
        <taxon>Zizaniinae</taxon>
        <taxon>Zizania</taxon>
    </lineage>
</organism>
<name>A0A8J5RZM0_ZIZPA</name>
<keyword evidence="3" id="KW-1185">Reference proteome</keyword>
<proteinExistence type="predicted"/>
<reference evidence="2" key="1">
    <citation type="journal article" date="2021" name="bioRxiv">
        <title>Whole Genome Assembly and Annotation of Northern Wild Rice, Zizania palustris L., Supports a Whole Genome Duplication in the Zizania Genus.</title>
        <authorList>
            <person name="Haas M."/>
            <person name="Kono T."/>
            <person name="Macchietto M."/>
            <person name="Millas R."/>
            <person name="McGilp L."/>
            <person name="Shao M."/>
            <person name="Duquette J."/>
            <person name="Hirsch C.N."/>
            <person name="Kimball J."/>
        </authorList>
    </citation>
    <scope>NUCLEOTIDE SEQUENCE</scope>
    <source>
        <tissue evidence="2">Fresh leaf tissue</tissue>
    </source>
</reference>